<keyword evidence="1" id="KW-0472">Membrane</keyword>
<dbReference type="RefSeq" id="WP_136131489.1">
    <property type="nucleotide sequence ID" value="NZ_PDKS01000001.1"/>
</dbReference>
<dbReference type="NCBIfam" id="NF008651">
    <property type="entry name" value="PRK11648.1"/>
    <property type="match status" value="1"/>
</dbReference>
<dbReference type="AlphaFoldDB" id="A0A2P5SYT4"/>
<feature type="transmembrane region" description="Helical" evidence="1">
    <location>
        <begin position="106"/>
        <end position="129"/>
    </location>
</feature>
<feature type="transmembrane region" description="Helical" evidence="1">
    <location>
        <begin position="60"/>
        <end position="86"/>
    </location>
</feature>
<dbReference type="InterPro" id="IPR016956">
    <property type="entry name" value="YdjM"/>
</dbReference>
<accession>A0A2P5SYT4</accession>
<evidence type="ECO:0000313" key="2">
    <source>
        <dbReference type="EMBL" id="PPI87494.1"/>
    </source>
</evidence>
<evidence type="ECO:0000256" key="1">
    <source>
        <dbReference type="SAM" id="Phobius"/>
    </source>
</evidence>
<keyword evidence="2" id="KW-0378">Hydrolase</keyword>
<dbReference type="InterPro" id="IPR007404">
    <property type="entry name" value="YdjM-like"/>
</dbReference>
<dbReference type="PANTHER" id="PTHR35531">
    <property type="entry name" value="INNER MEMBRANE PROTEIN YBCI-RELATED"/>
    <property type="match status" value="1"/>
</dbReference>
<protein>
    <submittedName>
        <fullName evidence="2">Metal-dependent hydrolase</fullName>
    </submittedName>
</protein>
<evidence type="ECO:0000313" key="3">
    <source>
        <dbReference type="Proteomes" id="UP000296034"/>
    </source>
</evidence>
<organism evidence="2 3">
    <name type="scientific">Candidatus Pantoea edessiphila</name>
    <dbReference type="NCBI Taxonomy" id="2044610"/>
    <lineage>
        <taxon>Bacteria</taxon>
        <taxon>Pseudomonadati</taxon>
        <taxon>Pseudomonadota</taxon>
        <taxon>Gammaproteobacteria</taxon>
        <taxon>Enterobacterales</taxon>
        <taxon>Erwiniaceae</taxon>
        <taxon>Pantoea</taxon>
    </lineage>
</organism>
<dbReference type="PANTHER" id="PTHR35531:SF1">
    <property type="entry name" value="INNER MEMBRANE PROTEIN YBCI-RELATED"/>
    <property type="match status" value="1"/>
</dbReference>
<proteinExistence type="predicted"/>
<comment type="caution">
    <text evidence="2">The sequence shown here is derived from an EMBL/GenBank/DDBJ whole genome shotgun (WGS) entry which is preliminary data.</text>
</comment>
<dbReference type="Pfam" id="PF04307">
    <property type="entry name" value="YdjM"/>
    <property type="match status" value="1"/>
</dbReference>
<name>A0A2P5SYT4_9GAMM</name>
<dbReference type="PIRSF" id="PIRSF030780">
    <property type="entry name" value="Md_memb_hyd_prd"/>
    <property type="match status" value="1"/>
</dbReference>
<feature type="transmembrane region" description="Helical" evidence="1">
    <location>
        <begin position="150"/>
        <end position="177"/>
    </location>
</feature>
<sequence length="180" mass="20436">MTANGHIFFALACAICAKHFELTKVIIQADWWHLIPAVLITCLIPDIDHPYSLIGQRLRWISLPISLIFGHRGFTHSFLALIFLSSFKIICLDNISIPDDIFQGMIIGYCSHIIADALTPAGVPLFWPYRKRFGIPVINNKKNKNIEQKICCCLIGFTILFPIFEPLLVKFIIPLAIKLF</sequence>
<dbReference type="OrthoDB" id="5459053at2"/>
<dbReference type="GO" id="GO:0016787">
    <property type="term" value="F:hydrolase activity"/>
    <property type="evidence" value="ECO:0007669"/>
    <property type="project" value="UniProtKB-KW"/>
</dbReference>
<gene>
    <name evidence="2" type="ORF">CRV11_00980</name>
</gene>
<dbReference type="EMBL" id="PDKS01000001">
    <property type="protein sequence ID" value="PPI87494.1"/>
    <property type="molecule type" value="Genomic_DNA"/>
</dbReference>
<keyword evidence="1" id="KW-0812">Transmembrane</keyword>
<dbReference type="Proteomes" id="UP000296034">
    <property type="component" value="Unassembled WGS sequence"/>
</dbReference>
<reference evidence="2 3" key="1">
    <citation type="journal article" date="2018" name="Genome Biol. Evol.">
        <title>Cladogenesis and Genomic Streamlining in Extracellular Endosymbionts of Tropical Stink Bugs.</title>
        <authorList>
            <person name="Otero-Bravo A."/>
            <person name="Goffredi S."/>
            <person name="Sabree Z.L."/>
        </authorList>
    </citation>
    <scope>NUCLEOTIDE SEQUENCE [LARGE SCALE GENOMIC DNA]</scope>
    <source>
        <strain evidence="2 3">SoET</strain>
    </source>
</reference>
<keyword evidence="1" id="KW-1133">Transmembrane helix</keyword>